<dbReference type="Pfam" id="PF07831">
    <property type="entry name" value="PYNP_C"/>
    <property type="match status" value="1"/>
</dbReference>
<dbReference type="NCBIfam" id="TIGR02644">
    <property type="entry name" value="Y_phosphoryl"/>
    <property type="match status" value="1"/>
</dbReference>
<dbReference type="InterPro" id="IPR035902">
    <property type="entry name" value="Nuc_phospho_transferase"/>
</dbReference>
<accession>A0A7C3EQH0</accession>
<dbReference type="GO" id="GO:0006206">
    <property type="term" value="P:pyrimidine nucleobase metabolic process"/>
    <property type="evidence" value="ECO:0007669"/>
    <property type="project" value="InterPro"/>
</dbReference>
<dbReference type="NCBIfam" id="NF004490">
    <property type="entry name" value="PRK05820.1"/>
    <property type="match status" value="1"/>
</dbReference>
<protein>
    <submittedName>
        <fullName evidence="7">Thymidine phosphorylase</fullName>
        <ecNumber evidence="7">2.4.2.4</ecNumber>
    </submittedName>
</protein>
<dbReference type="InterPro" id="IPR000053">
    <property type="entry name" value="Thymidine/pyrmidine_PPase"/>
</dbReference>
<dbReference type="EMBL" id="DSTU01000004">
    <property type="protein sequence ID" value="HFJ53631.1"/>
    <property type="molecule type" value="Genomic_DNA"/>
</dbReference>
<reference evidence="7" key="1">
    <citation type="journal article" date="2020" name="mSystems">
        <title>Genome- and Community-Level Interaction Insights into Carbon Utilization and Element Cycling Functions of Hydrothermarchaeota in Hydrothermal Sediment.</title>
        <authorList>
            <person name="Zhou Z."/>
            <person name="Liu Y."/>
            <person name="Xu W."/>
            <person name="Pan J."/>
            <person name="Luo Z.H."/>
            <person name="Li M."/>
        </authorList>
    </citation>
    <scope>NUCLEOTIDE SEQUENCE [LARGE SCALE GENOMIC DNA]</scope>
    <source>
        <strain evidence="6">SpSt-265</strain>
        <strain evidence="7">SpSt-465</strain>
    </source>
</reference>
<gene>
    <name evidence="6" type="ORF">ENP94_07300</name>
    <name evidence="7" type="ORF">ENS16_02945</name>
</gene>
<dbReference type="InterPro" id="IPR017459">
    <property type="entry name" value="Glycosyl_Trfase_fam3_N_dom"/>
</dbReference>
<evidence type="ECO:0000256" key="2">
    <source>
        <dbReference type="ARBA" id="ARBA00011738"/>
    </source>
</evidence>
<dbReference type="AlphaFoldDB" id="A0A7C3EQH0"/>
<dbReference type="GO" id="GO:0005829">
    <property type="term" value="C:cytosol"/>
    <property type="evidence" value="ECO:0007669"/>
    <property type="project" value="TreeGrafter"/>
</dbReference>
<dbReference type="GO" id="GO:0009032">
    <property type="term" value="F:thymidine phosphorylase activity"/>
    <property type="evidence" value="ECO:0007669"/>
    <property type="project" value="UniProtKB-EC"/>
</dbReference>
<dbReference type="EC" id="2.4.2.4" evidence="7"/>
<evidence type="ECO:0000256" key="3">
    <source>
        <dbReference type="ARBA" id="ARBA00022676"/>
    </source>
</evidence>
<dbReference type="Gene3D" id="3.40.1030.10">
    <property type="entry name" value="Nucleoside phosphorylase/phosphoribosyltransferase catalytic domain"/>
    <property type="match status" value="1"/>
</dbReference>
<evidence type="ECO:0000259" key="5">
    <source>
        <dbReference type="SMART" id="SM00941"/>
    </source>
</evidence>
<dbReference type="Gene3D" id="3.90.1170.30">
    <property type="entry name" value="Pyrimidine nucleoside phosphorylase-like, C-terminal domain"/>
    <property type="match status" value="1"/>
</dbReference>
<dbReference type="InterPro" id="IPR036566">
    <property type="entry name" value="PYNP-like_C_sf"/>
</dbReference>
<dbReference type="InterPro" id="IPR036320">
    <property type="entry name" value="Glycosyl_Trfase_fam3_N_dom_sf"/>
</dbReference>
<dbReference type="SMART" id="SM00941">
    <property type="entry name" value="PYNP_C"/>
    <property type="match status" value="1"/>
</dbReference>
<keyword evidence="4 7" id="KW-0808">Transferase</keyword>
<dbReference type="InterPro" id="IPR018090">
    <property type="entry name" value="Pyrmidine_PPas_bac/euk"/>
</dbReference>
<dbReference type="PANTHER" id="PTHR10515">
    <property type="entry name" value="THYMIDINE PHOSPHORYLASE"/>
    <property type="match status" value="1"/>
</dbReference>
<dbReference type="GO" id="GO:0006213">
    <property type="term" value="P:pyrimidine nucleoside metabolic process"/>
    <property type="evidence" value="ECO:0007669"/>
    <property type="project" value="InterPro"/>
</dbReference>
<comment type="subunit">
    <text evidence="2">Homodimer.</text>
</comment>
<evidence type="ECO:0000313" key="6">
    <source>
        <dbReference type="EMBL" id="HEA87793.1"/>
    </source>
</evidence>
<dbReference type="SUPFAM" id="SSF52418">
    <property type="entry name" value="Nucleoside phosphorylase/phosphoribosyltransferase catalytic domain"/>
    <property type="match status" value="1"/>
</dbReference>
<dbReference type="Pfam" id="PF00591">
    <property type="entry name" value="Glycos_transf_3"/>
    <property type="match status" value="1"/>
</dbReference>
<dbReference type="InterPro" id="IPR013102">
    <property type="entry name" value="PYNP_C"/>
</dbReference>
<evidence type="ECO:0000256" key="4">
    <source>
        <dbReference type="ARBA" id="ARBA00022679"/>
    </source>
</evidence>
<comment type="caution">
    <text evidence="7">The sequence shown here is derived from an EMBL/GenBank/DDBJ whole genome shotgun (WGS) entry which is preliminary data.</text>
</comment>
<name>A0A7C3EQH0_UNCW3</name>
<dbReference type="FunFam" id="3.40.1030.10:FF:000003">
    <property type="entry name" value="Pyrimidine-nucleoside phosphorylase"/>
    <property type="match status" value="1"/>
</dbReference>
<proteinExistence type="inferred from homology"/>
<dbReference type="Gene3D" id="1.20.970.10">
    <property type="entry name" value="Transferase, Pyrimidine Nucleoside Phosphorylase, Chain C"/>
    <property type="match status" value="1"/>
</dbReference>
<sequence>MDFLSLLRRKQARGRLRADEIAWLVDSYVKGEIPDYQMAAWLMAVYLRGLDKSETVALTRAIISSGLVLDLNDIPGPKIDKHSTGGVGDKVSLVLAPLAAACGVVVPMISGRSLGHTGGTLDKLESIPGFRTNLTVAEFRAALEKNGVALAGQTDELCPADRKLYALRDVTGTVDSIPLIAASIISKKLAEGIDGLVLDVKTGRGAFMPARRQARKLARLMIEIGSALGCRVRALLTSMSQPLGRSVGNALEVREAIATLRGDGPEDLLEVTLALGSEMLLLAGLAQKPQQARRLLLRALHQGRALEKFRAVIATQGGDPAVVDNPDLLPSARYQQSVYATGSGYVKSIDALEVGLLGLEIGLGRKKLDDVIDPGAGFIFLKKVGEPVKKGETVAVVHASSLQLAEKIGAALAQCFTYSDRKVEPEELVLERLGDVEERRKVRKAARLRQRYSASSASGFKVQNRQPA</sequence>
<dbReference type="Pfam" id="PF02885">
    <property type="entry name" value="Glycos_trans_3N"/>
    <property type="match status" value="1"/>
</dbReference>
<dbReference type="PIRSF" id="PIRSF000478">
    <property type="entry name" value="TP_PyNP"/>
    <property type="match status" value="1"/>
</dbReference>
<dbReference type="GO" id="GO:0004645">
    <property type="term" value="F:1,4-alpha-oligoglucan phosphorylase activity"/>
    <property type="evidence" value="ECO:0007669"/>
    <property type="project" value="InterPro"/>
</dbReference>
<comment type="similarity">
    <text evidence="1">Belongs to the thymidine/pyrimidine-nucleoside phosphorylase family.</text>
</comment>
<dbReference type="SUPFAM" id="SSF47648">
    <property type="entry name" value="Nucleoside phosphorylase/phosphoribosyltransferase N-terminal domain"/>
    <property type="match status" value="1"/>
</dbReference>
<dbReference type="EMBL" id="DSLG01000008">
    <property type="protein sequence ID" value="HEA87793.1"/>
    <property type="molecule type" value="Genomic_DNA"/>
</dbReference>
<organism evidence="7">
    <name type="scientific">candidate division WOR-3 bacterium</name>
    <dbReference type="NCBI Taxonomy" id="2052148"/>
    <lineage>
        <taxon>Bacteria</taxon>
        <taxon>Bacteria division WOR-3</taxon>
    </lineage>
</organism>
<dbReference type="SUPFAM" id="SSF54680">
    <property type="entry name" value="Pyrimidine nucleoside phosphorylase C-terminal domain"/>
    <property type="match status" value="1"/>
</dbReference>
<evidence type="ECO:0000313" key="7">
    <source>
        <dbReference type="EMBL" id="HFJ53631.1"/>
    </source>
</evidence>
<keyword evidence="3 7" id="KW-0328">Glycosyltransferase</keyword>
<dbReference type="PANTHER" id="PTHR10515:SF0">
    <property type="entry name" value="THYMIDINE PHOSPHORYLASE"/>
    <property type="match status" value="1"/>
</dbReference>
<evidence type="ECO:0000256" key="1">
    <source>
        <dbReference type="ARBA" id="ARBA00006915"/>
    </source>
</evidence>
<dbReference type="InterPro" id="IPR000312">
    <property type="entry name" value="Glycosyl_Trfase_fam3"/>
</dbReference>
<feature type="domain" description="Pyrimidine nucleoside phosphorylase C-terminal" evidence="5">
    <location>
        <begin position="345"/>
        <end position="419"/>
    </location>
</feature>